<evidence type="ECO:0000259" key="9">
    <source>
        <dbReference type="PROSITE" id="PS50109"/>
    </source>
</evidence>
<dbReference type="InterPro" id="IPR000700">
    <property type="entry name" value="PAS-assoc_C"/>
</dbReference>
<evidence type="ECO:0000259" key="10">
    <source>
        <dbReference type="PROSITE" id="PS50112"/>
    </source>
</evidence>
<dbReference type="SMART" id="SM00086">
    <property type="entry name" value="PAC"/>
    <property type="match status" value="2"/>
</dbReference>
<evidence type="ECO:0000256" key="3">
    <source>
        <dbReference type="ARBA" id="ARBA00022553"/>
    </source>
</evidence>
<dbReference type="InterPro" id="IPR013656">
    <property type="entry name" value="PAS_4"/>
</dbReference>
<evidence type="ECO:0000256" key="1">
    <source>
        <dbReference type="ARBA" id="ARBA00000085"/>
    </source>
</evidence>
<dbReference type="NCBIfam" id="TIGR00229">
    <property type="entry name" value="sensory_box"/>
    <property type="match status" value="2"/>
</dbReference>
<dbReference type="KEGG" id="aac:Aaci_0515"/>
<feature type="domain" description="Histidine kinase" evidence="9">
    <location>
        <begin position="291"/>
        <end position="496"/>
    </location>
</feature>
<dbReference type="Pfam" id="PF00512">
    <property type="entry name" value="HisKA"/>
    <property type="match status" value="1"/>
</dbReference>
<evidence type="ECO:0000256" key="7">
    <source>
        <dbReference type="ARBA" id="ARBA00022840"/>
    </source>
</evidence>
<dbReference type="EMBL" id="CP001727">
    <property type="protein sequence ID" value="ACV57570.1"/>
    <property type="molecule type" value="Genomic_DNA"/>
</dbReference>
<keyword evidence="7" id="KW-0067">ATP-binding</keyword>
<keyword evidence="13" id="KW-1185">Reference proteome</keyword>
<feature type="domain" description="PAS" evidence="10">
    <location>
        <begin position="43"/>
        <end position="74"/>
    </location>
</feature>
<dbReference type="Pfam" id="PF08448">
    <property type="entry name" value="PAS_4"/>
    <property type="match status" value="1"/>
</dbReference>
<feature type="domain" description="PAC" evidence="11">
    <location>
        <begin position="225"/>
        <end position="278"/>
    </location>
</feature>
<dbReference type="SUPFAM" id="SSF55874">
    <property type="entry name" value="ATPase domain of HSP90 chaperone/DNA topoisomerase II/histidine kinase"/>
    <property type="match status" value="1"/>
</dbReference>
<dbReference type="STRING" id="521098.Aaci_0515"/>
<dbReference type="SMART" id="SM00387">
    <property type="entry name" value="HATPase_c"/>
    <property type="match status" value="1"/>
</dbReference>
<name>C8WSR4_ALIAD</name>
<organism evidence="12 13">
    <name type="scientific">Alicyclobacillus acidocaldarius subsp. acidocaldarius (strain ATCC 27009 / DSM 446 / BCRC 14685 / JCM 5260 / KCTC 1825 / NBRC 15652 / NCIMB 11725 / NRRL B-14509 / 104-IA)</name>
    <name type="common">Bacillus acidocaldarius</name>
    <dbReference type="NCBI Taxonomy" id="521098"/>
    <lineage>
        <taxon>Bacteria</taxon>
        <taxon>Bacillati</taxon>
        <taxon>Bacillota</taxon>
        <taxon>Bacilli</taxon>
        <taxon>Bacillales</taxon>
        <taxon>Alicyclobacillaceae</taxon>
        <taxon>Alicyclobacillus</taxon>
    </lineage>
</organism>
<evidence type="ECO:0000256" key="8">
    <source>
        <dbReference type="ARBA" id="ARBA00023012"/>
    </source>
</evidence>
<dbReference type="SUPFAM" id="SSF55785">
    <property type="entry name" value="PYP-like sensor domain (PAS domain)"/>
    <property type="match status" value="2"/>
</dbReference>
<dbReference type="CDD" id="cd00075">
    <property type="entry name" value="HATPase"/>
    <property type="match status" value="1"/>
</dbReference>
<evidence type="ECO:0000313" key="13">
    <source>
        <dbReference type="Proteomes" id="UP000001917"/>
    </source>
</evidence>
<evidence type="ECO:0000256" key="5">
    <source>
        <dbReference type="ARBA" id="ARBA00022741"/>
    </source>
</evidence>
<dbReference type="InterPro" id="IPR036890">
    <property type="entry name" value="HATPase_C_sf"/>
</dbReference>
<evidence type="ECO:0000256" key="2">
    <source>
        <dbReference type="ARBA" id="ARBA00012438"/>
    </source>
</evidence>
<feature type="domain" description="PAC" evidence="11">
    <location>
        <begin position="101"/>
        <end position="153"/>
    </location>
</feature>
<dbReference type="Pfam" id="PF02518">
    <property type="entry name" value="HATPase_c"/>
    <property type="match status" value="1"/>
</dbReference>
<dbReference type="PRINTS" id="PR00344">
    <property type="entry name" value="BCTRLSENSOR"/>
</dbReference>
<dbReference type="InterPro" id="IPR001610">
    <property type="entry name" value="PAC"/>
</dbReference>
<protein>
    <recommendedName>
        <fullName evidence="2">histidine kinase</fullName>
        <ecNumber evidence="2">2.7.13.3</ecNumber>
    </recommendedName>
</protein>
<dbReference type="PANTHER" id="PTHR43065:SF10">
    <property type="entry name" value="PEROXIDE STRESS-ACTIVATED HISTIDINE KINASE MAK3"/>
    <property type="match status" value="1"/>
</dbReference>
<keyword evidence="3" id="KW-0597">Phosphoprotein</keyword>
<feature type="domain" description="PAS" evidence="10">
    <location>
        <begin position="147"/>
        <end position="201"/>
    </location>
</feature>
<reference evidence="13" key="1">
    <citation type="submission" date="2009-09" db="EMBL/GenBank/DDBJ databases">
        <title>The complete chromosome of Alicyclobacillus acidocaldarius subsp. acidocaldarius DSM 446.</title>
        <authorList>
            <consortium name="US DOE Joint Genome Institute (JGI-PGF)"/>
            <person name="Lucas S."/>
            <person name="Copeland A."/>
            <person name="Lapidus A."/>
            <person name="Glavina del Rio T."/>
            <person name="Dalin E."/>
            <person name="Tice H."/>
            <person name="Bruce D."/>
            <person name="Goodwin L."/>
            <person name="Pitluck S."/>
            <person name="Kyrpides N."/>
            <person name="Mavromatis K."/>
            <person name="Ivanova N."/>
            <person name="Ovchinnikova G."/>
            <person name="Chertkov O."/>
            <person name="Sims D."/>
            <person name="Brettin T."/>
            <person name="Detter J.C."/>
            <person name="Han C."/>
            <person name="Larimer F."/>
            <person name="Land M."/>
            <person name="Hauser L."/>
            <person name="Markowitz V."/>
            <person name="Cheng J.-F."/>
            <person name="Hugenholtz P."/>
            <person name="Woyke T."/>
            <person name="Wu D."/>
            <person name="Pukall R."/>
            <person name="Klenk H.-P."/>
            <person name="Eisen J.A."/>
        </authorList>
    </citation>
    <scope>NUCLEOTIDE SEQUENCE [LARGE SCALE GENOMIC DNA]</scope>
    <source>
        <strain evidence="13">ATCC 27009 / DSM 446 / BCRC 14685 / JCM 5260 / KCTC 1825 / NBRC 15652 / NCIMB 11725 / NRRL B-14509 / 104-IA</strain>
    </source>
</reference>
<dbReference type="GO" id="GO:0000155">
    <property type="term" value="F:phosphorelay sensor kinase activity"/>
    <property type="evidence" value="ECO:0007669"/>
    <property type="project" value="InterPro"/>
</dbReference>
<evidence type="ECO:0000259" key="11">
    <source>
        <dbReference type="PROSITE" id="PS50113"/>
    </source>
</evidence>
<dbReference type="PANTHER" id="PTHR43065">
    <property type="entry name" value="SENSOR HISTIDINE KINASE"/>
    <property type="match status" value="1"/>
</dbReference>
<evidence type="ECO:0000313" key="12">
    <source>
        <dbReference type="EMBL" id="ACV57570.1"/>
    </source>
</evidence>
<dbReference type="EC" id="2.7.13.3" evidence="2"/>
<dbReference type="SMART" id="SM00388">
    <property type="entry name" value="HisKA"/>
    <property type="match status" value="1"/>
</dbReference>
<reference evidence="12 13" key="2">
    <citation type="journal article" date="2010" name="Stand. Genomic Sci.">
        <title>Complete genome sequence of Alicyclobacillus acidocaldarius type strain (104-IA).</title>
        <authorList>
            <person name="Mavromatis K."/>
            <person name="Sikorski J."/>
            <person name="Lapidus A."/>
            <person name="Glavina Del Rio T."/>
            <person name="Copeland A."/>
            <person name="Tice H."/>
            <person name="Cheng J.F."/>
            <person name="Lucas S."/>
            <person name="Chen F."/>
            <person name="Nolan M."/>
            <person name="Bruce D."/>
            <person name="Goodwin L."/>
            <person name="Pitluck S."/>
            <person name="Ivanova N."/>
            <person name="Ovchinnikova G."/>
            <person name="Pati A."/>
            <person name="Chen A."/>
            <person name="Palaniappan K."/>
            <person name="Land M."/>
            <person name="Hauser L."/>
            <person name="Chang Y.J."/>
            <person name="Jeffries C.D."/>
            <person name="Chain P."/>
            <person name="Meincke L."/>
            <person name="Sims D."/>
            <person name="Chertkov O."/>
            <person name="Han C."/>
            <person name="Brettin T."/>
            <person name="Detter J.C."/>
            <person name="Wahrenburg C."/>
            <person name="Rohde M."/>
            <person name="Pukall R."/>
            <person name="Goker M."/>
            <person name="Bristow J."/>
            <person name="Eisen J.A."/>
            <person name="Markowitz V."/>
            <person name="Hugenholtz P."/>
            <person name="Klenk H.P."/>
            <person name="Kyrpides N.C."/>
        </authorList>
    </citation>
    <scope>NUCLEOTIDE SEQUENCE [LARGE SCALE GENOMIC DNA]</scope>
    <source>
        <strain evidence="13">ATCC 27009 / DSM 446 / BCRC 14685 / JCM 5260 / KCTC 1825 / NBRC 15652 / NCIMB 11725 / NRRL B-14509 / 104-IA</strain>
    </source>
</reference>
<dbReference type="InterPro" id="IPR013655">
    <property type="entry name" value="PAS_fold_3"/>
</dbReference>
<dbReference type="Gene3D" id="1.10.287.130">
    <property type="match status" value="1"/>
</dbReference>
<dbReference type="Gene3D" id="3.30.565.10">
    <property type="entry name" value="Histidine kinase-like ATPase, C-terminal domain"/>
    <property type="match status" value="1"/>
</dbReference>
<keyword evidence="5" id="KW-0547">Nucleotide-binding</keyword>
<evidence type="ECO:0000256" key="4">
    <source>
        <dbReference type="ARBA" id="ARBA00022679"/>
    </source>
</evidence>
<dbReference type="eggNOG" id="COG4585">
    <property type="taxonomic scope" value="Bacteria"/>
</dbReference>
<dbReference type="PROSITE" id="PS50113">
    <property type="entry name" value="PAC"/>
    <property type="match status" value="2"/>
</dbReference>
<dbReference type="GO" id="GO:0005524">
    <property type="term" value="F:ATP binding"/>
    <property type="evidence" value="ECO:0007669"/>
    <property type="project" value="UniProtKB-KW"/>
</dbReference>
<dbReference type="AlphaFoldDB" id="C8WSR4"/>
<keyword evidence="6 12" id="KW-0418">Kinase</keyword>
<keyword evidence="8" id="KW-0902">Two-component regulatory system</keyword>
<dbReference type="Proteomes" id="UP000001917">
    <property type="component" value="Chromosome"/>
</dbReference>
<dbReference type="Gene3D" id="3.30.450.20">
    <property type="entry name" value="PAS domain"/>
    <property type="match status" value="2"/>
</dbReference>
<dbReference type="InterPro" id="IPR004358">
    <property type="entry name" value="Sig_transdc_His_kin-like_C"/>
</dbReference>
<dbReference type="InterPro" id="IPR003594">
    <property type="entry name" value="HATPase_dom"/>
</dbReference>
<dbReference type="InterPro" id="IPR035965">
    <property type="entry name" value="PAS-like_dom_sf"/>
</dbReference>
<dbReference type="eggNOG" id="COG5002">
    <property type="taxonomic scope" value="Bacteria"/>
</dbReference>
<dbReference type="PROSITE" id="PS50109">
    <property type="entry name" value="HIS_KIN"/>
    <property type="match status" value="1"/>
</dbReference>
<dbReference type="InterPro" id="IPR036097">
    <property type="entry name" value="HisK_dim/P_sf"/>
</dbReference>
<dbReference type="SUPFAM" id="SSF47384">
    <property type="entry name" value="Homodimeric domain of signal transducing histidine kinase"/>
    <property type="match status" value="1"/>
</dbReference>
<gene>
    <name evidence="12" type="ordered locus">Aaci_0515</name>
</gene>
<dbReference type="CDD" id="cd00130">
    <property type="entry name" value="PAS"/>
    <property type="match status" value="2"/>
</dbReference>
<dbReference type="HOGENOM" id="CLU_000445_114_39_9"/>
<dbReference type="Pfam" id="PF08447">
    <property type="entry name" value="PAS_3"/>
    <property type="match status" value="1"/>
</dbReference>
<dbReference type="CDD" id="cd00082">
    <property type="entry name" value="HisKA"/>
    <property type="match status" value="1"/>
</dbReference>
<dbReference type="SMART" id="SM00091">
    <property type="entry name" value="PAS"/>
    <property type="match status" value="2"/>
</dbReference>
<proteinExistence type="predicted"/>
<keyword evidence="4" id="KW-0808">Transferase</keyword>
<dbReference type="PROSITE" id="PS50112">
    <property type="entry name" value="PAS"/>
    <property type="match status" value="2"/>
</dbReference>
<accession>C8WSR4</accession>
<comment type="catalytic activity">
    <reaction evidence="1">
        <text>ATP + protein L-histidine = ADP + protein N-phospho-L-histidine.</text>
        <dbReference type="EC" id="2.7.13.3"/>
    </reaction>
</comment>
<dbReference type="InterPro" id="IPR003661">
    <property type="entry name" value="HisK_dim/P_dom"/>
</dbReference>
<dbReference type="InterPro" id="IPR000014">
    <property type="entry name" value="PAS"/>
</dbReference>
<sequence>MFGNRLHQIESVLLQLKNVDPHVGSLLRELSDINGALDEALIVAITDVRGVITYVNRKFCEMSQYKAEELIGQTHRIVNSGYHSKAFFRDMWRTIARGQIWRGEIRNRAKDGTYYWVDTIIVPCLDARGKPYQYISFRNVVTHRKEVEERLQTLLATMPDLVAFLDGEGRLLQANDALLHFVGLDRDMYRGRSIEELLSAEVSGKALLRDLKRGMDEAWERKTTQIVESWISTGEDDSSRVFERTLVPVLEVDGQKSGLVALYRDITEQKKMEWFLRRADKISAIAEMAAGIAHEIRNPLAAIRWSLEAMALRFPEAKKELCAMTDELARVDSIVGELLVLAKPADVQFEAVRVVDVLEVVCLLLQSQARKQKVKIQVVIQDHDLTVLGQPSHLKQLFLNLMKNALEAMRTGGELEIDIRNSNDDYVIVSMVDDGPGIPPEVLPRLGEPFFTTKPNGTGLGLMTCHKIVRDHGGSLHIANRKPHGTHVEVRLPILKDGMLKRSGKCASGNEVSIEALAAGGRSEAWGHGKMRA</sequence>
<evidence type="ECO:0000256" key="6">
    <source>
        <dbReference type="ARBA" id="ARBA00022777"/>
    </source>
</evidence>
<dbReference type="InterPro" id="IPR005467">
    <property type="entry name" value="His_kinase_dom"/>
</dbReference>